<evidence type="ECO:0000313" key="2">
    <source>
        <dbReference type="Proteomes" id="UP000541558"/>
    </source>
</evidence>
<reference evidence="1 2" key="1">
    <citation type="journal article" date="2020" name="ISME J.">
        <title>Uncovering the hidden diversity of litter-decomposition mechanisms in mushroom-forming fungi.</title>
        <authorList>
            <person name="Floudas D."/>
            <person name="Bentzer J."/>
            <person name="Ahren D."/>
            <person name="Johansson T."/>
            <person name="Persson P."/>
            <person name="Tunlid A."/>
        </authorList>
    </citation>
    <scope>NUCLEOTIDE SEQUENCE [LARGE SCALE GENOMIC DNA]</scope>
    <source>
        <strain evidence="1 2">CBS 175.51</strain>
    </source>
</reference>
<evidence type="ECO:0008006" key="3">
    <source>
        <dbReference type="Google" id="ProtNLM"/>
    </source>
</evidence>
<organism evidence="1 2">
    <name type="scientific">Ephemerocybe angulata</name>
    <dbReference type="NCBI Taxonomy" id="980116"/>
    <lineage>
        <taxon>Eukaryota</taxon>
        <taxon>Fungi</taxon>
        <taxon>Dikarya</taxon>
        <taxon>Basidiomycota</taxon>
        <taxon>Agaricomycotina</taxon>
        <taxon>Agaricomycetes</taxon>
        <taxon>Agaricomycetidae</taxon>
        <taxon>Agaricales</taxon>
        <taxon>Agaricineae</taxon>
        <taxon>Psathyrellaceae</taxon>
        <taxon>Ephemerocybe</taxon>
    </lineage>
</organism>
<dbReference type="Proteomes" id="UP000541558">
    <property type="component" value="Unassembled WGS sequence"/>
</dbReference>
<sequence>MTSTSTMSSSPNIDDLPGELLEEVLIMSVPVRKEGFFSKFEKWRTNLRLVSCHWNRTILQNAAFWNVIRIDTSLSCDKHDNKAYQRYLWKLEQSRIAAQRSATVSRKLYLWDPAEYTKENEMQILPGIIDIIHSISNWTSIHISSNRRLVRQIFPAEDAPSPTWPSLEAIFISTELDEQAPLDDQGSNMTSPPLLVMSPERFPSLRIARLFLKQWSLKTCHLPWAQLTHLTLAVMQGPFSDNLRILEKCVSLDSLSITVKSPIGRPFTASDSSSPLPFIALSKLKRLDLFLNSSSDIIVSFLWRLVLPSLTTFVLKVGAMVYHRHRFTHAILSLINWSGCTPSHLEIDLMLDTYIELEDEMDLATLLNTTPSLKTFRLGAAHIRGHFFDHLDDHSLPNLESIDIFSNYDYEFLKRMGAETFLRWAMRWIQSHGGSGPGGGDGERRKPTFRAMYYAERDGYEPEDFYPRVHSAVERLQEEGWDVSLKTSRRCFKHKHQKFRRAIMHHIITV</sequence>
<comment type="caution">
    <text evidence="1">The sequence shown here is derived from an EMBL/GenBank/DDBJ whole genome shotgun (WGS) entry which is preliminary data.</text>
</comment>
<gene>
    <name evidence="1" type="ORF">D9611_013765</name>
</gene>
<keyword evidence="2" id="KW-1185">Reference proteome</keyword>
<dbReference type="InterPro" id="IPR032675">
    <property type="entry name" value="LRR_dom_sf"/>
</dbReference>
<name>A0A8H5BCR0_9AGAR</name>
<dbReference type="EMBL" id="JAACJK010000168">
    <property type="protein sequence ID" value="KAF5320643.1"/>
    <property type="molecule type" value="Genomic_DNA"/>
</dbReference>
<evidence type="ECO:0000313" key="1">
    <source>
        <dbReference type="EMBL" id="KAF5320643.1"/>
    </source>
</evidence>
<accession>A0A8H5BCR0</accession>
<protein>
    <recommendedName>
        <fullName evidence="3">F-box domain-containing protein</fullName>
    </recommendedName>
</protein>
<proteinExistence type="predicted"/>
<dbReference type="OrthoDB" id="3003884at2759"/>
<dbReference type="Gene3D" id="3.80.10.10">
    <property type="entry name" value="Ribonuclease Inhibitor"/>
    <property type="match status" value="1"/>
</dbReference>
<dbReference type="AlphaFoldDB" id="A0A8H5BCR0"/>